<reference evidence="1" key="1">
    <citation type="submission" date="2018-05" db="EMBL/GenBank/DDBJ databases">
        <authorList>
            <person name="Lanie J.A."/>
            <person name="Ng W.-L."/>
            <person name="Kazmierczak K.M."/>
            <person name="Andrzejewski T.M."/>
            <person name="Davidsen T.M."/>
            <person name="Wayne K.J."/>
            <person name="Tettelin H."/>
            <person name="Glass J.I."/>
            <person name="Rusch D."/>
            <person name="Podicherti R."/>
            <person name="Tsui H.-C.T."/>
            <person name="Winkler M.E."/>
        </authorList>
    </citation>
    <scope>NUCLEOTIDE SEQUENCE</scope>
</reference>
<name>A0A382H627_9ZZZZ</name>
<protein>
    <submittedName>
        <fullName evidence="1">Uncharacterized protein</fullName>
    </submittedName>
</protein>
<proteinExistence type="predicted"/>
<sequence length="25" mass="3110">MKDIKTFQQMFRDGHMTRRDFFAAM</sequence>
<gene>
    <name evidence="1" type="ORF">METZ01_LOCUS235439</name>
</gene>
<evidence type="ECO:0000313" key="1">
    <source>
        <dbReference type="EMBL" id="SVB82585.1"/>
    </source>
</evidence>
<dbReference type="EMBL" id="UINC01059314">
    <property type="protein sequence ID" value="SVB82585.1"/>
    <property type="molecule type" value="Genomic_DNA"/>
</dbReference>
<accession>A0A382H627</accession>
<feature type="non-terminal residue" evidence="1">
    <location>
        <position position="25"/>
    </location>
</feature>
<organism evidence="1">
    <name type="scientific">marine metagenome</name>
    <dbReference type="NCBI Taxonomy" id="408172"/>
    <lineage>
        <taxon>unclassified sequences</taxon>
        <taxon>metagenomes</taxon>
        <taxon>ecological metagenomes</taxon>
    </lineage>
</organism>
<dbReference type="AlphaFoldDB" id="A0A382H627"/>